<dbReference type="InterPro" id="IPR012337">
    <property type="entry name" value="RNaseH-like_sf"/>
</dbReference>
<dbReference type="PROSITE" id="PS50879">
    <property type="entry name" value="RNASE_H_1"/>
    <property type="match status" value="1"/>
</dbReference>
<dbReference type="Pfam" id="PF14529">
    <property type="entry name" value="Exo_endo_phos_2"/>
    <property type="match status" value="1"/>
</dbReference>
<dbReference type="Pfam" id="PF00078">
    <property type="entry name" value="RVT_1"/>
    <property type="match status" value="1"/>
</dbReference>
<dbReference type="GO" id="GO:0003676">
    <property type="term" value="F:nucleic acid binding"/>
    <property type="evidence" value="ECO:0007669"/>
    <property type="project" value="InterPro"/>
</dbReference>
<evidence type="ECO:0000313" key="5">
    <source>
        <dbReference type="Proteomes" id="UP000001312"/>
    </source>
</evidence>
<organism evidence="4 5">
    <name type="scientific">Sclerotinia sclerotiorum (strain ATCC 18683 / 1980 / Ss-1)</name>
    <name type="common">White mold</name>
    <name type="synonym">Whetzelinia sclerotiorum</name>
    <dbReference type="NCBI Taxonomy" id="665079"/>
    <lineage>
        <taxon>Eukaryota</taxon>
        <taxon>Fungi</taxon>
        <taxon>Dikarya</taxon>
        <taxon>Ascomycota</taxon>
        <taxon>Pezizomycotina</taxon>
        <taxon>Leotiomycetes</taxon>
        <taxon>Helotiales</taxon>
        <taxon>Sclerotiniaceae</taxon>
        <taxon>Sclerotinia</taxon>
    </lineage>
</organism>
<dbReference type="FunFam" id="3.30.420.10:FF:000077">
    <property type="entry name" value="Uncharacterized protein"/>
    <property type="match status" value="1"/>
</dbReference>
<name>A7ERU2_SCLS1</name>
<dbReference type="CDD" id="cd09276">
    <property type="entry name" value="Rnase_HI_RT_non_LTR"/>
    <property type="match status" value="1"/>
</dbReference>
<evidence type="ECO:0000259" key="2">
    <source>
        <dbReference type="PROSITE" id="PS50878"/>
    </source>
</evidence>
<dbReference type="CDD" id="cd01650">
    <property type="entry name" value="RT_nLTR_like"/>
    <property type="match status" value="1"/>
</dbReference>
<dbReference type="SUPFAM" id="SSF56672">
    <property type="entry name" value="DNA/RNA polymerases"/>
    <property type="match status" value="1"/>
</dbReference>
<dbReference type="KEGG" id="ssl:SS1G_08046"/>
<dbReference type="GO" id="GO:0004523">
    <property type="term" value="F:RNA-DNA hybrid ribonuclease activity"/>
    <property type="evidence" value="ECO:0007669"/>
    <property type="project" value="InterPro"/>
</dbReference>
<protein>
    <recommendedName>
        <fullName evidence="6">Reverse transcriptase</fullName>
    </recommendedName>
</protein>
<feature type="region of interest" description="Disordered" evidence="1">
    <location>
        <begin position="19"/>
        <end position="86"/>
    </location>
</feature>
<dbReference type="PANTHER" id="PTHR33481">
    <property type="entry name" value="REVERSE TRANSCRIPTASE"/>
    <property type="match status" value="1"/>
</dbReference>
<dbReference type="PROSITE" id="PS50878">
    <property type="entry name" value="RT_POL"/>
    <property type="match status" value="1"/>
</dbReference>
<dbReference type="GeneID" id="5487597"/>
<feature type="domain" description="Reverse transcriptase" evidence="2">
    <location>
        <begin position="860"/>
        <end position="1130"/>
    </location>
</feature>
<dbReference type="InterPro" id="IPR036397">
    <property type="entry name" value="RNaseH_sf"/>
</dbReference>
<dbReference type="InterPro" id="IPR002156">
    <property type="entry name" value="RNaseH_domain"/>
</dbReference>
<accession>A7ERU2</accession>
<gene>
    <name evidence="4" type="ORF">SS1G_08046</name>
</gene>
<dbReference type="RefSeq" id="XP_001591420.1">
    <property type="nucleotide sequence ID" value="XM_001591370.1"/>
</dbReference>
<dbReference type="Gene3D" id="3.30.420.10">
    <property type="entry name" value="Ribonuclease H-like superfamily/Ribonuclease H"/>
    <property type="match status" value="1"/>
</dbReference>
<evidence type="ECO:0000313" key="4">
    <source>
        <dbReference type="EMBL" id="EDN92184.1"/>
    </source>
</evidence>
<dbReference type="InterPro" id="IPR036691">
    <property type="entry name" value="Endo/exonu/phosph_ase_sf"/>
</dbReference>
<dbReference type="SUPFAM" id="SSF56219">
    <property type="entry name" value="DNase I-like"/>
    <property type="match status" value="1"/>
</dbReference>
<evidence type="ECO:0000259" key="3">
    <source>
        <dbReference type="PROSITE" id="PS50879"/>
    </source>
</evidence>
<reference evidence="5" key="1">
    <citation type="journal article" date="2011" name="PLoS Genet.">
        <title>Genomic analysis of the necrotrophic fungal pathogens Sclerotinia sclerotiorum and Botrytis cinerea.</title>
        <authorList>
            <person name="Amselem J."/>
            <person name="Cuomo C.A."/>
            <person name="van Kan J.A."/>
            <person name="Viaud M."/>
            <person name="Benito E.P."/>
            <person name="Couloux A."/>
            <person name="Coutinho P.M."/>
            <person name="de Vries R.P."/>
            <person name="Dyer P.S."/>
            <person name="Fillinger S."/>
            <person name="Fournier E."/>
            <person name="Gout L."/>
            <person name="Hahn M."/>
            <person name="Kohn L."/>
            <person name="Lapalu N."/>
            <person name="Plummer K.M."/>
            <person name="Pradier J.M."/>
            <person name="Quevillon E."/>
            <person name="Sharon A."/>
            <person name="Simon A."/>
            <person name="ten Have A."/>
            <person name="Tudzynski B."/>
            <person name="Tudzynski P."/>
            <person name="Wincker P."/>
            <person name="Andrew M."/>
            <person name="Anthouard V."/>
            <person name="Beever R.E."/>
            <person name="Beffa R."/>
            <person name="Benoit I."/>
            <person name="Bouzid O."/>
            <person name="Brault B."/>
            <person name="Chen Z."/>
            <person name="Choquer M."/>
            <person name="Collemare J."/>
            <person name="Cotton P."/>
            <person name="Danchin E.G."/>
            <person name="Da Silva C."/>
            <person name="Gautier A."/>
            <person name="Giraud C."/>
            <person name="Giraud T."/>
            <person name="Gonzalez C."/>
            <person name="Grossetete S."/>
            <person name="Guldener U."/>
            <person name="Henrissat B."/>
            <person name="Howlett B.J."/>
            <person name="Kodira C."/>
            <person name="Kretschmer M."/>
            <person name="Lappartient A."/>
            <person name="Leroch M."/>
            <person name="Levis C."/>
            <person name="Mauceli E."/>
            <person name="Neuveglise C."/>
            <person name="Oeser B."/>
            <person name="Pearson M."/>
            <person name="Poulain J."/>
            <person name="Poussereau N."/>
            <person name="Quesneville H."/>
            <person name="Rascle C."/>
            <person name="Schumacher J."/>
            <person name="Segurens B."/>
            <person name="Sexton A."/>
            <person name="Silva E."/>
            <person name="Sirven C."/>
            <person name="Soanes D.M."/>
            <person name="Talbot N.J."/>
            <person name="Templeton M."/>
            <person name="Yandava C."/>
            <person name="Yarden O."/>
            <person name="Zeng Q."/>
            <person name="Rollins J.A."/>
            <person name="Lebrun M.H."/>
            <person name="Dickman M."/>
        </authorList>
    </citation>
    <scope>NUCLEOTIDE SEQUENCE [LARGE SCALE GENOMIC DNA]</scope>
    <source>
        <strain evidence="5">ATCC 18683 / 1980 / Ss-1</strain>
    </source>
</reference>
<proteinExistence type="predicted"/>
<dbReference type="Pfam" id="PF00075">
    <property type="entry name" value="RNase_H"/>
    <property type="match status" value="1"/>
</dbReference>
<dbReference type="FunFam" id="3.60.10.10:FF:000272">
    <property type="entry name" value="Uncharacterized protein"/>
    <property type="match status" value="1"/>
</dbReference>
<dbReference type="SUPFAM" id="SSF53098">
    <property type="entry name" value="Ribonuclease H-like"/>
    <property type="match status" value="1"/>
</dbReference>
<dbReference type="PANTHER" id="PTHR33481:SF1">
    <property type="entry name" value="ENDONUCLEASE_EXONUCLEASE_PHOSPHATASE DOMAIN-CONTAINING PROTEIN-RELATED"/>
    <property type="match status" value="1"/>
</dbReference>
<dbReference type="InterPro" id="IPR000477">
    <property type="entry name" value="RT_dom"/>
</dbReference>
<feature type="compositionally biased region" description="Polar residues" evidence="1">
    <location>
        <begin position="33"/>
        <end position="52"/>
    </location>
</feature>
<dbReference type="Proteomes" id="UP000001312">
    <property type="component" value="Unassembled WGS sequence"/>
</dbReference>
<dbReference type="InterPro" id="IPR043502">
    <property type="entry name" value="DNA/RNA_pol_sf"/>
</dbReference>
<dbReference type="EMBL" id="CH476630">
    <property type="protein sequence ID" value="EDN92184.1"/>
    <property type="molecule type" value="Genomic_DNA"/>
</dbReference>
<feature type="domain" description="RNase H type-1" evidence="3">
    <location>
        <begin position="1342"/>
        <end position="1481"/>
    </location>
</feature>
<evidence type="ECO:0008006" key="6">
    <source>
        <dbReference type="Google" id="ProtNLM"/>
    </source>
</evidence>
<feature type="region of interest" description="Disordered" evidence="1">
    <location>
        <begin position="1639"/>
        <end position="1660"/>
    </location>
</feature>
<evidence type="ECO:0000256" key="1">
    <source>
        <dbReference type="SAM" id="MobiDB-lite"/>
    </source>
</evidence>
<dbReference type="InterPro" id="IPR005135">
    <property type="entry name" value="Endo/exonuclease/phosphatase"/>
</dbReference>
<feature type="compositionally biased region" description="Acidic residues" evidence="1">
    <location>
        <begin position="1644"/>
        <end position="1660"/>
    </location>
</feature>
<dbReference type="Gene3D" id="3.60.10.10">
    <property type="entry name" value="Endonuclease/exonuclease/phosphatase"/>
    <property type="match status" value="1"/>
</dbReference>
<dbReference type="OMA" id="FFQTHNL"/>
<keyword evidence="5" id="KW-1185">Reference proteome</keyword>
<sequence length="1660" mass="187185">MAGTMHAHMKFAEHAPTGSDATYARKSPPFILSSPTPSQPFNFQTQCNTLSSDDPFKSPINRPTFQLNNKRRRQPSHSEPHINSPKEAIQKARSLLILAASLEEDTEEQSKVLDLVEIFREYLEKGKLTKASNIITSQISHLENATKRIEKQANHLSNLPNHIIPPTINAPGIKASYATITKTSGEWNLVTKGKPTKQKTTEQKEEAPSKRLILIKPLIYQPHSFTPLNTRNKVNEAFKKAGINGPIISAITTTRSGNFILTTNSPFNAQFLMEKKEIWDKILDAARIQIDKPWHKVIIHKIPIQEFSGLKGMDLIKEEVNTFNPGLSIMGTPYWLTNASKRAKQQDGAIVIAFATQKEADIAIQKRLYIAGISVRVERFYHLLLHPNAQMPGIRAITNHTAKNLQLADFALLLKLLGDNPSNLRPRTMIYISKGFKPLVALAPNSPNDPDIQIIDITQGKHTIQLINIYNEADQAKEKGHTIERCLYNTPLTHHTILVGDFNSHHPWWDPFSNKSSNADLLTEWFEDHNLILFNEPGTSTFYRTNMTNPSVLDLTLATDSVSPYITDWQVLPDLGSDHLSILFEVKGTLSRTTNIAQPARFNTKLADWEKFANTLKSKISISTTLNSSEYLNIATSESNSLDSLLDKSQYIQVLDEAAKEFTRIITYSAETSIPRIKSTKRAKPWWSPELKALRKRLSNAFENAKIYPEDDMFKKIYRSARNHYFQAIKTAKKNHWNEFLEKEDTQSIFKAMSYTKDIQTERIPNIRSNPSKLENSFEGKCSAFRSTLFPPPPCTPPPNWESYKQSKKWEWPDLTESELLNACSAKIKGKTPGPDGITQDIIIQAYKAIPKAFSTLFSHLINLGYHPSCWKQATGAILKKPSKPDYSAPKAYRVIALLNCLGKISERILAQRLSYLAETTQLLHYSQMGGRQKKSAIDTAILLTTEIERNSRSKKKTSTLFLDVKGAFDHVSMNKLLDICKNLNLPTSLIAWISSFLKERLLKLSFDGQIETFKPINTGIPQGSPISPILFLIYIRDLFSANSIKYLSYIDDIALTTFSTSWKKNIISLERATKQIYALGKENAIQFDLAKTELIHFSTSKDTKTASIKLPNEEIIQPSTLVRLLGIWFDPGLSFKQHVTIRATQAKTSFYRMARLANSEKGFSPKAMRQLYMACVTSIADYGSILWWKGQNQFKKILQSLQNLALRKILGVFKTSPIKPIEIEAALCPPEVRLNAGIKQYAFRLLKISPSHPVNLIATKLATEKENQDVVATPQRKQLKPTQLEKIKNSIQKDFDPLTLERIHHFYFPPWKKEVPYRVNISKLGKEEAAMIHNLAFKYRCKNTITIYTDASSTLEGIGVGIGIVVILPNGRNSYQETINIGVNQLVYNGELLGVTKAIEYANSIAQPGNKFKIYSDNQAGLFRLKTPSDSPGQSCQIKAIKAAEAIQNKGAEISLNWVPGHTSVQGNELADSLAKEATKIPSSSHETSYASIGMDIKRMKSENWIAILNTNNFHQPSSTYSRNYPWKISSKIRIPGNIKRSTICALFQLKIGHGYFKSYLKRFGISSNDNCRCGGKESPDHLLLSCPLYKMARKTLNKDNPIVRPTMKYLLHTKAGIIKTLEFIEATRIATRSWHLNRMHEEEEEEGGEEGGGPEDCD</sequence>
<dbReference type="InParanoid" id="A7ERU2"/>